<feature type="transmembrane region" description="Helical" evidence="1">
    <location>
        <begin position="66"/>
        <end position="81"/>
    </location>
</feature>
<gene>
    <name evidence="2" type="ORF">AWRI4619_LOCUS1488</name>
</gene>
<evidence type="ECO:0000256" key="1">
    <source>
        <dbReference type="SAM" id="Phobius"/>
    </source>
</evidence>
<comment type="caution">
    <text evidence="2">The sequence shown here is derived from an EMBL/GenBank/DDBJ whole genome shotgun (WGS) entry which is preliminary data.</text>
</comment>
<organism evidence="2 3">
    <name type="scientific">Aureobasidium vineae</name>
    <dbReference type="NCBI Taxonomy" id="2773715"/>
    <lineage>
        <taxon>Eukaryota</taxon>
        <taxon>Fungi</taxon>
        <taxon>Dikarya</taxon>
        <taxon>Ascomycota</taxon>
        <taxon>Pezizomycotina</taxon>
        <taxon>Dothideomycetes</taxon>
        <taxon>Dothideomycetidae</taxon>
        <taxon>Dothideales</taxon>
        <taxon>Saccotheciaceae</taxon>
        <taxon>Aureobasidium</taxon>
    </lineage>
</organism>
<dbReference type="AlphaFoldDB" id="A0A9N8J8F3"/>
<accession>A0A9N8J8F3</accession>
<keyword evidence="1" id="KW-1133">Transmembrane helix</keyword>
<evidence type="ECO:0000313" key="2">
    <source>
        <dbReference type="EMBL" id="CAD0082921.1"/>
    </source>
</evidence>
<name>A0A9N8J8F3_9PEZI</name>
<keyword evidence="1" id="KW-0472">Membrane</keyword>
<keyword evidence="1" id="KW-0812">Transmembrane</keyword>
<evidence type="ECO:0000313" key="3">
    <source>
        <dbReference type="Proteomes" id="UP000716446"/>
    </source>
</evidence>
<dbReference type="Proteomes" id="UP000716446">
    <property type="component" value="Unassembled WGS sequence"/>
</dbReference>
<protein>
    <submittedName>
        <fullName evidence="2">Uncharacterized protein</fullName>
    </submittedName>
</protein>
<sequence length="98" mass="11157">MDLRSSSSSKPSSSLPATTDEYYRIPLFTYVTRTSSISYTTDIRLFFAITVLSSLVVYARGFGWEFVVFLLAGGMVVWKTARPREGMEFKRVRRALRG</sequence>
<reference evidence="2" key="1">
    <citation type="submission" date="2020-06" db="EMBL/GenBank/DDBJ databases">
        <authorList>
            <person name="Onetto C."/>
        </authorList>
    </citation>
    <scope>NUCLEOTIDE SEQUENCE</scope>
</reference>
<keyword evidence="3" id="KW-1185">Reference proteome</keyword>
<proteinExistence type="predicted"/>
<dbReference type="EMBL" id="CAIJEN010000002">
    <property type="protein sequence ID" value="CAD0082921.1"/>
    <property type="molecule type" value="Genomic_DNA"/>
</dbReference>